<dbReference type="AlphaFoldDB" id="A0A8K0IDS4"/>
<dbReference type="OrthoDB" id="1923497at2759"/>
<protein>
    <submittedName>
        <fullName evidence="6">Putative folate-biopterin transporter 7</fullName>
    </submittedName>
</protein>
<reference evidence="6" key="2">
    <citation type="submission" date="2019-07" db="EMBL/GenBank/DDBJ databases">
        <authorList>
            <person name="Yang Y."/>
            <person name="Bocs S."/>
            <person name="Baudouin L."/>
        </authorList>
    </citation>
    <scope>NUCLEOTIDE SEQUENCE</scope>
    <source>
        <tissue evidence="6">Spear leaf of Hainan Tall coconut</tissue>
    </source>
</reference>
<keyword evidence="3" id="KW-0812">Transmembrane</keyword>
<dbReference type="PANTHER" id="PTHR31585">
    <property type="entry name" value="FOLATE-BIOPTERIN TRANSPORTER 1, CHLOROPLASTIC"/>
    <property type="match status" value="1"/>
</dbReference>
<dbReference type="GO" id="GO:0016020">
    <property type="term" value="C:membrane"/>
    <property type="evidence" value="ECO:0007669"/>
    <property type="project" value="UniProtKB-SubCell"/>
</dbReference>
<dbReference type="InterPro" id="IPR039309">
    <property type="entry name" value="BT1"/>
</dbReference>
<dbReference type="PANTHER" id="PTHR31585:SF2">
    <property type="entry name" value="FOLATE-BIOPTERIN TRANSPORTER 7-RELATED"/>
    <property type="match status" value="1"/>
</dbReference>
<keyword evidence="4" id="KW-1133">Transmembrane helix</keyword>
<evidence type="ECO:0000256" key="2">
    <source>
        <dbReference type="ARBA" id="ARBA00022448"/>
    </source>
</evidence>
<organism evidence="6 7">
    <name type="scientific">Cocos nucifera</name>
    <name type="common">Coconut palm</name>
    <dbReference type="NCBI Taxonomy" id="13894"/>
    <lineage>
        <taxon>Eukaryota</taxon>
        <taxon>Viridiplantae</taxon>
        <taxon>Streptophyta</taxon>
        <taxon>Embryophyta</taxon>
        <taxon>Tracheophyta</taxon>
        <taxon>Spermatophyta</taxon>
        <taxon>Magnoliopsida</taxon>
        <taxon>Liliopsida</taxon>
        <taxon>Arecaceae</taxon>
        <taxon>Arecoideae</taxon>
        <taxon>Cocoseae</taxon>
        <taxon>Attaleinae</taxon>
        <taxon>Cocos</taxon>
    </lineage>
</organism>
<name>A0A8K0IDS4_COCNU</name>
<keyword evidence="5" id="KW-0472">Membrane</keyword>
<evidence type="ECO:0000256" key="1">
    <source>
        <dbReference type="ARBA" id="ARBA00004141"/>
    </source>
</evidence>
<evidence type="ECO:0000256" key="4">
    <source>
        <dbReference type="ARBA" id="ARBA00022989"/>
    </source>
</evidence>
<dbReference type="Proteomes" id="UP000797356">
    <property type="component" value="Chromosome 7"/>
</dbReference>
<proteinExistence type="predicted"/>
<evidence type="ECO:0000256" key="5">
    <source>
        <dbReference type="ARBA" id="ARBA00023136"/>
    </source>
</evidence>
<comment type="subcellular location">
    <subcellularLocation>
        <location evidence="1">Membrane</location>
        <topology evidence="1">Multi-pass membrane protein</topology>
    </subcellularLocation>
</comment>
<reference evidence="6" key="1">
    <citation type="journal article" date="2017" name="Gigascience">
        <title>The genome draft of coconut (Cocos nucifera).</title>
        <authorList>
            <person name="Xiao Y."/>
            <person name="Xu P."/>
            <person name="Fan H."/>
            <person name="Baudouin L."/>
            <person name="Xia W."/>
            <person name="Bocs S."/>
            <person name="Xu J."/>
            <person name="Li Q."/>
            <person name="Guo A."/>
            <person name="Zhou L."/>
            <person name="Li J."/>
            <person name="Wu Y."/>
            <person name="Ma Z."/>
            <person name="Armero A."/>
            <person name="Issali A.E."/>
            <person name="Liu N."/>
            <person name="Peng M."/>
            <person name="Yang Y."/>
        </authorList>
    </citation>
    <scope>NUCLEOTIDE SEQUENCE</scope>
    <source>
        <tissue evidence="6">Spear leaf of Hainan Tall coconut</tissue>
    </source>
</reference>
<feature type="non-terminal residue" evidence="6">
    <location>
        <position position="1"/>
    </location>
</feature>
<sequence>GFWVQRFQCFPWKGINFYLKDRLSIPVSTLQNLANLPMVTKPLYGLLSNVVAIYG</sequence>
<evidence type="ECO:0000256" key="3">
    <source>
        <dbReference type="ARBA" id="ARBA00022692"/>
    </source>
</evidence>
<dbReference type="EMBL" id="CM017878">
    <property type="protein sequence ID" value="KAG1353996.1"/>
    <property type="molecule type" value="Genomic_DNA"/>
</dbReference>
<keyword evidence="2" id="KW-0813">Transport</keyword>
<dbReference type="Pfam" id="PF03092">
    <property type="entry name" value="BT1"/>
    <property type="match status" value="1"/>
</dbReference>
<gene>
    <name evidence="6" type="ORF">COCNU_07G001080</name>
</gene>
<evidence type="ECO:0000313" key="7">
    <source>
        <dbReference type="Proteomes" id="UP000797356"/>
    </source>
</evidence>
<comment type="caution">
    <text evidence="6">The sequence shown here is derived from an EMBL/GenBank/DDBJ whole genome shotgun (WGS) entry which is preliminary data.</text>
</comment>
<keyword evidence="7" id="KW-1185">Reference proteome</keyword>
<evidence type="ECO:0000313" key="6">
    <source>
        <dbReference type="EMBL" id="KAG1353996.1"/>
    </source>
</evidence>
<accession>A0A8K0IDS4</accession>